<sequence>MPNKRKTMNKQFIQLLAGSLLCSIPAFADGGAKAPSELSDPVALVLLVVAGGLLLAIGILANAVLGAMDIFREKMKKDAGKALLVGGIVMLTLMSNSAFAQEATTTASTYFTRLSQTSFYLLISVIILELAVIISLLFLLRYLVGIKRKRKPAKAVAPGKPRVSWLEKINKTRTIDAVAEAEEDMGHDFDGIHELNNPTPPWWKWGYVFTVCFAIVYFWRTEVSHSAPSQLEELAVAEEKAAIAKQEYLKKAANNIDENNVTMLTDPADIAAGQKIFVSSCAPCHGPQGQGVVGPNLTDDYWLHGGKLNDVFKTIKYGVADKGMKSWQEDFSPKQLAQIACYIKTLHGTNPPNAKEPQGQKE</sequence>
<evidence type="ECO:0000259" key="7">
    <source>
        <dbReference type="PROSITE" id="PS51007"/>
    </source>
</evidence>
<gene>
    <name evidence="8" type="ORF">SAMN05660461_4274</name>
</gene>
<feature type="signal peptide" evidence="6">
    <location>
        <begin position="1"/>
        <end position="28"/>
    </location>
</feature>
<reference evidence="8 9" key="1">
    <citation type="submission" date="2017-02" db="EMBL/GenBank/DDBJ databases">
        <authorList>
            <person name="Peterson S.W."/>
        </authorList>
    </citation>
    <scope>NUCLEOTIDE SEQUENCE [LARGE SCALE GENOMIC DNA]</scope>
    <source>
        <strain evidence="8 9">DSM 18108</strain>
    </source>
</reference>
<dbReference type="Pfam" id="PF14715">
    <property type="entry name" value="FixP_N"/>
    <property type="match status" value="1"/>
</dbReference>
<dbReference type="STRING" id="393003.SAMN05660461_4274"/>
<dbReference type="GO" id="GO:0046872">
    <property type="term" value="F:metal ion binding"/>
    <property type="evidence" value="ECO:0007669"/>
    <property type="project" value="UniProtKB-KW"/>
</dbReference>
<feature type="transmembrane region" description="Helical" evidence="5">
    <location>
        <begin position="119"/>
        <end position="144"/>
    </location>
</feature>
<dbReference type="InterPro" id="IPR036909">
    <property type="entry name" value="Cyt_c-like_dom_sf"/>
</dbReference>
<dbReference type="PROSITE" id="PS51007">
    <property type="entry name" value="CYTC"/>
    <property type="match status" value="1"/>
</dbReference>
<dbReference type="GO" id="GO:0009055">
    <property type="term" value="F:electron transfer activity"/>
    <property type="evidence" value="ECO:0007669"/>
    <property type="project" value="InterPro"/>
</dbReference>
<dbReference type="InterPro" id="IPR038414">
    <property type="entry name" value="CcoP_N_sf"/>
</dbReference>
<evidence type="ECO:0000256" key="2">
    <source>
        <dbReference type="ARBA" id="ARBA00022723"/>
    </source>
</evidence>
<dbReference type="PANTHER" id="PTHR33751">
    <property type="entry name" value="CBB3-TYPE CYTOCHROME C OXIDASE SUBUNIT FIXP"/>
    <property type="match status" value="1"/>
</dbReference>
<protein>
    <submittedName>
        <fullName evidence="8">Cytochrome c oxidase cbb3-type subunit 3</fullName>
    </submittedName>
</protein>
<name>A0A1T5P7S8_9BACT</name>
<dbReference type="Proteomes" id="UP000190166">
    <property type="component" value="Unassembled WGS sequence"/>
</dbReference>
<keyword evidence="5" id="KW-0812">Transmembrane</keyword>
<dbReference type="GO" id="GO:0020037">
    <property type="term" value="F:heme binding"/>
    <property type="evidence" value="ECO:0007669"/>
    <property type="project" value="InterPro"/>
</dbReference>
<feature type="chain" id="PRO_5012459585" evidence="6">
    <location>
        <begin position="29"/>
        <end position="362"/>
    </location>
</feature>
<keyword evidence="6" id="KW-0732">Signal</keyword>
<keyword evidence="5" id="KW-0472">Membrane</keyword>
<dbReference type="InterPro" id="IPR032858">
    <property type="entry name" value="CcoP_N"/>
</dbReference>
<dbReference type="Gene3D" id="6.10.280.130">
    <property type="match status" value="1"/>
</dbReference>
<organism evidence="8 9">
    <name type="scientific">Chitinophaga ginsengisegetis</name>
    <dbReference type="NCBI Taxonomy" id="393003"/>
    <lineage>
        <taxon>Bacteria</taxon>
        <taxon>Pseudomonadati</taxon>
        <taxon>Bacteroidota</taxon>
        <taxon>Chitinophagia</taxon>
        <taxon>Chitinophagales</taxon>
        <taxon>Chitinophagaceae</taxon>
        <taxon>Chitinophaga</taxon>
    </lineage>
</organism>
<evidence type="ECO:0000256" key="1">
    <source>
        <dbReference type="ARBA" id="ARBA00022617"/>
    </source>
</evidence>
<evidence type="ECO:0000256" key="6">
    <source>
        <dbReference type="SAM" id="SignalP"/>
    </source>
</evidence>
<proteinExistence type="predicted"/>
<dbReference type="EMBL" id="FUZZ01000003">
    <property type="protein sequence ID" value="SKD08339.1"/>
    <property type="molecule type" value="Genomic_DNA"/>
</dbReference>
<accession>A0A1T5P7S8</accession>
<evidence type="ECO:0000313" key="9">
    <source>
        <dbReference type="Proteomes" id="UP000190166"/>
    </source>
</evidence>
<dbReference type="InterPro" id="IPR009056">
    <property type="entry name" value="Cyt_c-like_dom"/>
</dbReference>
<dbReference type="Gene3D" id="1.10.760.10">
    <property type="entry name" value="Cytochrome c-like domain"/>
    <property type="match status" value="1"/>
</dbReference>
<evidence type="ECO:0000256" key="4">
    <source>
        <dbReference type="PROSITE-ProRule" id="PRU00433"/>
    </source>
</evidence>
<keyword evidence="5" id="KW-1133">Transmembrane helix</keyword>
<keyword evidence="2 4" id="KW-0479">Metal-binding</keyword>
<keyword evidence="1 4" id="KW-0349">Heme</keyword>
<dbReference type="InterPro" id="IPR050597">
    <property type="entry name" value="Cytochrome_c_Oxidase_Subunit"/>
</dbReference>
<keyword evidence="9" id="KW-1185">Reference proteome</keyword>
<dbReference type="PANTHER" id="PTHR33751:SF1">
    <property type="entry name" value="CBB3-TYPE CYTOCHROME C OXIDASE SUBUNIT FIXP"/>
    <property type="match status" value="1"/>
</dbReference>
<dbReference type="AlphaFoldDB" id="A0A1T5P7S8"/>
<dbReference type="SUPFAM" id="SSF46626">
    <property type="entry name" value="Cytochrome c"/>
    <property type="match status" value="1"/>
</dbReference>
<feature type="transmembrane region" description="Helical" evidence="5">
    <location>
        <begin position="44"/>
        <end position="67"/>
    </location>
</feature>
<feature type="domain" description="Cytochrome c" evidence="7">
    <location>
        <begin position="268"/>
        <end position="347"/>
    </location>
</feature>
<dbReference type="Pfam" id="PF13442">
    <property type="entry name" value="Cytochrome_CBB3"/>
    <property type="match status" value="1"/>
</dbReference>
<keyword evidence="3 4" id="KW-0408">Iron</keyword>
<evidence type="ECO:0000256" key="3">
    <source>
        <dbReference type="ARBA" id="ARBA00023004"/>
    </source>
</evidence>
<evidence type="ECO:0000313" key="8">
    <source>
        <dbReference type="EMBL" id="SKD08339.1"/>
    </source>
</evidence>
<evidence type="ECO:0000256" key="5">
    <source>
        <dbReference type="SAM" id="Phobius"/>
    </source>
</evidence>
<feature type="transmembrane region" description="Helical" evidence="5">
    <location>
        <begin position="79"/>
        <end position="99"/>
    </location>
</feature>